<keyword evidence="2" id="KW-1185">Reference proteome</keyword>
<dbReference type="Proteomes" id="UP000694906">
    <property type="component" value="Unplaced"/>
</dbReference>
<dbReference type="Pfam" id="PF15074">
    <property type="entry name" value="CFAP90"/>
    <property type="match status" value="1"/>
</dbReference>
<dbReference type="GeneID" id="101717964"/>
<dbReference type="CTD" id="134121"/>
<organism evidence="2 3">
    <name type="scientific">Heterocephalus glaber</name>
    <name type="common">Naked mole rat</name>
    <dbReference type="NCBI Taxonomy" id="10181"/>
    <lineage>
        <taxon>Eukaryota</taxon>
        <taxon>Metazoa</taxon>
        <taxon>Chordata</taxon>
        <taxon>Craniata</taxon>
        <taxon>Vertebrata</taxon>
        <taxon>Euteleostomi</taxon>
        <taxon>Mammalia</taxon>
        <taxon>Eutheria</taxon>
        <taxon>Euarchontoglires</taxon>
        <taxon>Glires</taxon>
        <taxon>Rodentia</taxon>
        <taxon>Hystricomorpha</taxon>
        <taxon>Bathyergidae</taxon>
        <taxon>Heterocephalus</taxon>
    </lineage>
</organism>
<dbReference type="InterPro" id="IPR027901">
    <property type="entry name" value="CFAP90"/>
</dbReference>
<dbReference type="PANTHER" id="PTHR34444:SF1">
    <property type="entry name" value="CILIA- AND FLAGELLA-ASSOCIATED PROTEIN 90"/>
    <property type="match status" value="1"/>
</dbReference>
<feature type="region of interest" description="Disordered" evidence="1">
    <location>
        <begin position="1"/>
        <end position="46"/>
    </location>
</feature>
<sequence>MRPEAGSRGVDLAEAGAMDPDAPERVEDPEDKEITAHTLRGRPRPLPLSALSAFSYVPPRRRDPEEHSYYRRRGQHQLGYFRSLEGQGGLETTRPEAEQTGIVSLYDCIFKRRLDYNQKLHRDDREHAKGLGLHVAEEEAVSLIICIPYFVPN</sequence>
<protein>
    <submittedName>
        <fullName evidence="3">Uncharacterized protein C5orf49 homolog isoform X2</fullName>
    </submittedName>
</protein>
<dbReference type="AlphaFoldDB" id="A0AAX6SZP0"/>
<dbReference type="RefSeq" id="XP_021114258.1">
    <property type="nucleotide sequence ID" value="XM_021258599.1"/>
</dbReference>
<dbReference type="PANTHER" id="PTHR34444">
    <property type="entry name" value="LOC361192"/>
    <property type="match status" value="1"/>
</dbReference>
<evidence type="ECO:0000256" key="1">
    <source>
        <dbReference type="SAM" id="MobiDB-lite"/>
    </source>
</evidence>
<reference evidence="3" key="1">
    <citation type="submission" date="2025-08" db="UniProtKB">
        <authorList>
            <consortium name="RefSeq"/>
        </authorList>
    </citation>
    <scope>IDENTIFICATION</scope>
</reference>
<proteinExistence type="predicted"/>
<name>A0AAX6SZP0_HETGA</name>
<evidence type="ECO:0000313" key="3">
    <source>
        <dbReference type="RefSeq" id="XP_021114258.1"/>
    </source>
</evidence>
<evidence type="ECO:0000313" key="2">
    <source>
        <dbReference type="Proteomes" id="UP000694906"/>
    </source>
</evidence>
<gene>
    <name evidence="3" type="primary">CUNH5orf49</name>
</gene>
<accession>A0AAX6SZP0</accession>